<reference evidence="2 3" key="1">
    <citation type="submission" date="2023-05" db="EMBL/GenBank/DDBJ databases">
        <title>Corynebacterium suedekumii sp. nov. and Corynebacterium breve sp. nov. isolated from raw cow's milk.</title>
        <authorList>
            <person name="Baer M.K."/>
            <person name="Mehl L."/>
            <person name="Hellmuth R."/>
            <person name="Marke G."/>
            <person name="Lipski A."/>
        </authorList>
    </citation>
    <scope>NUCLEOTIDE SEQUENCE [LARGE SCALE GENOMIC DNA]</scope>
    <source>
        <strain evidence="2 3">LM112</strain>
    </source>
</reference>
<dbReference type="PANTHER" id="PTHR33164:SF99">
    <property type="entry name" value="MARR FAMILY REGULATORY PROTEIN"/>
    <property type="match status" value="1"/>
</dbReference>
<dbReference type="RefSeq" id="WP_284874081.1">
    <property type="nucleotide sequence ID" value="NZ_CP126970.1"/>
</dbReference>
<name>A0ABY8VK82_9CORY</name>
<dbReference type="SMART" id="SM00347">
    <property type="entry name" value="HTH_MARR"/>
    <property type="match status" value="1"/>
</dbReference>
<dbReference type="PROSITE" id="PS50995">
    <property type="entry name" value="HTH_MARR_2"/>
    <property type="match status" value="1"/>
</dbReference>
<dbReference type="InterPro" id="IPR000835">
    <property type="entry name" value="HTH_MarR-typ"/>
</dbReference>
<evidence type="ECO:0000259" key="1">
    <source>
        <dbReference type="PROSITE" id="PS50995"/>
    </source>
</evidence>
<dbReference type="Pfam" id="PF12802">
    <property type="entry name" value="MarR_2"/>
    <property type="match status" value="1"/>
</dbReference>
<protein>
    <submittedName>
        <fullName evidence="2">MarR family winged helix-turn-helix transcriptional regulator</fullName>
    </submittedName>
</protein>
<dbReference type="SUPFAM" id="SSF46785">
    <property type="entry name" value="Winged helix' DNA-binding domain"/>
    <property type="match status" value="1"/>
</dbReference>
<dbReference type="Proteomes" id="UP001238805">
    <property type="component" value="Chromosome"/>
</dbReference>
<gene>
    <name evidence="2" type="ORF">QP029_09520</name>
</gene>
<evidence type="ECO:0000313" key="2">
    <source>
        <dbReference type="EMBL" id="WIM69487.1"/>
    </source>
</evidence>
<organism evidence="2 3">
    <name type="scientific">Corynebacterium suedekumii</name>
    <dbReference type="NCBI Taxonomy" id="3049801"/>
    <lineage>
        <taxon>Bacteria</taxon>
        <taxon>Bacillati</taxon>
        <taxon>Actinomycetota</taxon>
        <taxon>Actinomycetes</taxon>
        <taxon>Mycobacteriales</taxon>
        <taxon>Corynebacteriaceae</taxon>
        <taxon>Corynebacterium</taxon>
    </lineage>
</organism>
<keyword evidence="3" id="KW-1185">Reference proteome</keyword>
<dbReference type="EMBL" id="CP126970">
    <property type="protein sequence ID" value="WIM69487.1"/>
    <property type="molecule type" value="Genomic_DNA"/>
</dbReference>
<proteinExistence type="predicted"/>
<feature type="domain" description="HTH marR-type" evidence="1">
    <location>
        <begin position="12"/>
        <end position="148"/>
    </location>
</feature>
<dbReference type="Gene3D" id="1.10.10.10">
    <property type="entry name" value="Winged helix-like DNA-binding domain superfamily/Winged helix DNA-binding domain"/>
    <property type="match status" value="1"/>
</dbReference>
<dbReference type="InterPro" id="IPR036390">
    <property type="entry name" value="WH_DNA-bd_sf"/>
</dbReference>
<dbReference type="InterPro" id="IPR039422">
    <property type="entry name" value="MarR/SlyA-like"/>
</dbReference>
<dbReference type="PANTHER" id="PTHR33164">
    <property type="entry name" value="TRANSCRIPTIONAL REGULATOR, MARR FAMILY"/>
    <property type="match status" value="1"/>
</dbReference>
<accession>A0ABY8VK82</accession>
<evidence type="ECO:0000313" key="3">
    <source>
        <dbReference type="Proteomes" id="UP001238805"/>
    </source>
</evidence>
<dbReference type="InterPro" id="IPR036388">
    <property type="entry name" value="WH-like_DNA-bd_sf"/>
</dbReference>
<sequence length="181" mass="20233">MATEARWLNDDDQAFWRLMLAATRKIDRVLDETLLAGSDLSTSEFAVLVSLSEAPDQALRLRDLCTGLDWDRSRTSHQITRMERRGLVTKRRSEGDARGVEVSLTEEGTRRLESAAPDHVESVRRIVFDHMTPEQREPLRQFWQGVLNVTNVPGHPDFCGILLDPPPGQGTEQGAAQGGAQ</sequence>